<organism evidence="2 3">
    <name type="scientific">marine gamma proteobacterium HTCC2143</name>
    <dbReference type="NCBI Taxonomy" id="247633"/>
    <lineage>
        <taxon>Bacteria</taxon>
        <taxon>Pseudomonadati</taxon>
        <taxon>Pseudomonadota</taxon>
        <taxon>Gammaproteobacteria</taxon>
        <taxon>Cellvibrionales</taxon>
        <taxon>Spongiibacteraceae</taxon>
        <taxon>BD1-7 clade</taxon>
    </lineage>
</organism>
<dbReference type="Pfam" id="PF09839">
    <property type="entry name" value="DUF2066"/>
    <property type="match status" value="1"/>
</dbReference>
<dbReference type="EMBL" id="AAVT01000006">
    <property type="protein sequence ID" value="EAW30691.1"/>
    <property type="molecule type" value="Genomic_DNA"/>
</dbReference>
<feature type="chain" id="PRO_5002631424" description="DUF2066 domain-containing protein" evidence="1">
    <location>
        <begin position="20"/>
        <end position="351"/>
    </location>
</feature>
<dbReference type="Proteomes" id="UP000004931">
    <property type="component" value="Unassembled WGS sequence"/>
</dbReference>
<evidence type="ECO:0000256" key="1">
    <source>
        <dbReference type="SAM" id="SignalP"/>
    </source>
</evidence>
<comment type="caution">
    <text evidence="2">The sequence shown here is derived from an EMBL/GenBank/DDBJ whole genome shotgun (WGS) entry which is preliminary data.</text>
</comment>
<dbReference type="AlphaFoldDB" id="A0YE55"/>
<dbReference type="InterPro" id="IPR018642">
    <property type="entry name" value="DUF2066"/>
</dbReference>
<gene>
    <name evidence="2" type="ORF">GP2143_02169</name>
</gene>
<dbReference type="eggNOG" id="COG3249">
    <property type="taxonomic scope" value="Bacteria"/>
</dbReference>
<accession>A0YE55</accession>
<evidence type="ECO:0000313" key="2">
    <source>
        <dbReference type="EMBL" id="EAW30691.1"/>
    </source>
</evidence>
<feature type="signal peptide" evidence="1">
    <location>
        <begin position="1"/>
        <end position="19"/>
    </location>
</feature>
<name>A0YE55_9GAMM</name>
<keyword evidence="3" id="KW-1185">Reference proteome</keyword>
<evidence type="ECO:0000313" key="3">
    <source>
        <dbReference type="Proteomes" id="UP000004931"/>
    </source>
</evidence>
<evidence type="ECO:0008006" key="4">
    <source>
        <dbReference type="Google" id="ProtNLM"/>
    </source>
</evidence>
<reference evidence="2 3" key="1">
    <citation type="journal article" date="2010" name="J. Bacteriol.">
        <title>Genome sequence of the oligotrophic marine Gammaproteobacterium HTCC2143, isolated from the Oregon Coast.</title>
        <authorList>
            <person name="Oh H.M."/>
            <person name="Kang I."/>
            <person name="Ferriera S."/>
            <person name="Giovannoni S.J."/>
            <person name="Cho J.C."/>
        </authorList>
    </citation>
    <scope>NUCLEOTIDE SEQUENCE [LARGE SCALE GENOMIC DNA]</scope>
    <source>
        <strain evidence="2 3">HTCC2143</strain>
    </source>
</reference>
<dbReference type="STRING" id="247633.GP2143_02169"/>
<keyword evidence="1" id="KW-0732">Signal</keyword>
<protein>
    <recommendedName>
        <fullName evidence="4">DUF2066 domain-containing protein</fullName>
    </recommendedName>
</protein>
<proteinExistence type="predicted"/>
<sequence>MCWIAIASLAMALSPAVSTEPVAGLYDVTISVASQSTRDRITVTRQALETVFIRVSGNSQIVDQPEIRKAVGDASIYIKRFSYRMDSVGVDQELYIDLEFESTLIDKTLREAGLPFWSSNRPNILLWLVIEDANGRRFINQENDADIFDAINSHAIRRGLTLRLPDLDLEDTIAVSPNDMWQLNSYKARAAAERYRADTLLFGRVTKLTSGAFLGRWVFNNSVDEIEFDGDAPTTDEYIGLSFDVIADDLARQYAIAPVGIADSGVIMRLVGINQFVQYARAIRYLESVSAIRHANVIKIEGDEIIIRLIADGSLSQLKQALALDKKLLLVEKINDQSSRRVDLDFRWPSI</sequence>